<dbReference type="Gene3D" id="3.40.50.11290">
    <property type="match status" value="1"/>
</dbReference>
<dbReference type="InterPro" id="IPR051680">
    <property type="entry name" value="ATP-dep_Glu-Cys_Ligase-2"/>
</dbReference>
<accession>A0ABS8KUF1</accession>
<evidence type="ECO:0000313" key="4">
    <source>
        <dbReference type="Proteomes" id="UP001198862"/>
    </source>
</evidence>
<dbReference type="SUPFAM" id="SSF56059">
    <property type="entry name" value="Glutathione synthetase ATP-binding domain-like"/>
    <property type="match status" value="1"/>
</dbReference>
<dbReference type="InterPro" id="IPR007296">
    <property type="entry name" value="DUF403"/>
</dbReference>
<dbReference type="Gene3D" id="3.30.1490.270">
    <property type="match status" value="1"/>
</dbReference>
<name>A0ABS8KUF1_9HYPH</name>
<dbReference type="Pfam" id="PF14403">
    <property type="entry name" value="CP_ATPgrasp_2"/>
    <property type="match status" value="1"/>
</dbReference>
<comment type="caution">
    <text evidence="3">The sequence shown here is derived from an EMBL/GenBank/DDBJ whole genome shotgun (WGS) entry which is preliminary data.</text>
</comment>
<keyword evidence="4" id="KW-1185">Reference proteome</keyword>
<gene>
    <name evidence="3" type="ORF">LJ725_12055</name>
</gene>
<proteinExistence type="predicted"/>
<sequence length="833" mass="91381">MESLRGLSSSPASAYDELVTGQKSIRYHWQGILSVIRALPGGLGERVESARRQLDESGATVNLLDDRAAARWTFDPLPLVIAPDEWSRIESGLIQRARLLDKVLADIYGPQQLLKEHLLPPMLVHANRHFLRPAQVTDGAEPQRHLCHYAVDLVRLSDGRWHVLADHTELPAGAGYALEMRRVLARSLPEAFRSIPVRHLRPFFDRWHESLRSVAPANVSQPNMALLTPGSLSATYFEHVYLSRVLGIPLVEGGDMVARDGQVSIKTLAGLRPVHVLLRRLDSSFADPLEMRADSALGVTGLVEATRSGRIALANALGSGVVETPAMMPFLERVSERLLGEPLELPSLDVWWLGEPSALSFALANLDLMIVRPCLGQDREPIIVGMLEPAERQALVDRIRAQPGQFVAQYPMTPSLTPKWDGQSLVPSAVVLRAYVVADHDTYHVLPGGLAREPDGDTALRSLARLHGTLKDVWVLAEDAADVQLPPMRRFHQLAVERSSADLQSRVADNLFWLGRYIERLDNDARLLRTTAARVAQGAVGPRDAVELRLLGRLLDQANLMDHTSALAPPESALFQQGLAAVAADDRGLATVLDGIQRLTATMRDRFSIDMTTAAGPEMIEVRKRLLAARGNLDPLLAALDEIVRFVATLSGLAQENMTRGTGWRFLDLGRRLERGLHILNAALAPFSISPIDWDASMRLALELCDSTITYRTRYLGQLQPAPVLDLVILDDANPRGLVFQLRAIKGHLDYLARASGVTVAAPPDSLEADLESVVRQFGGDEQAWRHEGLALALLRDVTSDAEQHLDKLSEAITRAYFSHVPAAQAVGSSGGD</sequence>
<feature type="domain" description="DUF403" evidence="1">
    <location>
        <begin position="503"/>
        <end position="818"/>
    </location>
</feature>
<organism evidence="3 4">
    <name type="scientific">Reyranella aquatilis</name>
    <dbReference type="NCBI Taxonomy" id="2035356"/>
    <lineage>
        <taxon>Bacteria</taxon>
        <taxon>Pseudomonadati</taxon>
        <taxon>Pseudomonadota</taxon>
        <taxon>Alphaproteobacteria</taxon>
        <taxon>Hyphomicrobiales</taxon>
        <taxon>Reyranellaceae</taxon>
        <taxon>Reyranella</taxon>
    </lineage>
</organism>
<reference evidence="3 4" key="1">
    <citation type="submission" date="2021-11" db="EMBL/GenBank/DDBJ databases">
        <authorList>
            <person name="Lee D.-H."/>
            <person name="Kim S.-B."/>
        </authorList>
    </citation>
    <scope>NUCLEOTIDE SEQUENCE [LARGE SCALE GENOMIC DNA]</scope>
    <source>
        <strain evidence="3 4">KCTC 52223</strain>
    </source>
</reference>
<dbReference type="PANTHER" id="PTHR34595:SF2">
    <property type="entry name" value="BLR2978 PROTEIN"/>
    <property type="match status" value="1"/>
</dbReference>
<dbReference type="EMBL" id="JAJISD010000004">
    <property type="protein sequence ID" value="MCC8429703.1"/>
    <property type="molecule type" value="Genomic_DNA"/>
</dbReference>
<evidence type="ECO:0000313" key="3">
    <source>
        <dbReference type="EMBL" id="MCC8429703.1"/>
    </source>
</evidence>
<dbReference type="RefSeq" id="WP_230550894.1">
    <property type="nucleotide sequence ID" value="NZ_JAJISD010000004.1"/>
</dbReference>
<evidence type="ECO:0000259" key="1">
    <source>
        <dbReference type="Pfam" id="PF04168"/>
    </source>
</evidence>
<protein>
    <submittedName>
        <fullName evidence="3">Circularly permuted type 2 ATP-grasp protein</fullName>
    </submittedName>
</protein>
<feature type="domain" description="Circularly permuted ATP-grasp type 2" evidence="2">
    <location>
        <begin position="78"/>
        <end position="452"/>
    </location>
</feature>
<dbReference type="PANTHER" id="PTHR34595">
    <property type="entry name" value="BLR5612 PROTEIN"/>
    <property type="match status" value="1"/>
</dbReference>
<evidence type="ECO:0000259" key="2">
    <source>
        <dbReference type="Pfam" id="PF14403"/>
    </source>
</evidence>
<dbReference type="Pfam" id="PF04168">
    <property type="entry name" value="Alpha-E"/>
    <property type="match status" value="1"/>
</dbReference>
<dbReference type="InterPro" id="IPR025841">
    <property type="entry name" value="CP_ATPgrasp_2"/>
</dbReference>
<dbReference type="Proteomes" id="UP001198862">
    <property type="component" value="Unassembled WGS sequence"/>
</dbReference>